<dbReference type="AlphaFoldDB" id="R0H7W1"/>
<evidence type="ECO:0000313" key="3">
    <source>
        <dbReference type="EMBL" id="EOA19653.1"/>
    </source>
</evidence>
<evidence type="ECO:0000256" key="1">
    <source>
        <dbReference type="SAM" id="MobiDB-lite"/>
    </source>
</evidence>
<dbReference type="OrthoDB" id="1027209at2759"/>
<evidence type="ECO:0000256" key="2">
    <source>
        <dbReference type="SAM" id="SignalP"/>
    </source>
</evidence>
<keyword evidence="2" id="KW-0732">Signal</keyword>
<accession>R0H7W1</accession>
<dbReference type="EMBL" id="KB870810">
    <property type="protein sequence ID" value="EOA19653.1"/>
    <property type="molecule type" value="Genomic_DNA"/>
</dbReference>
<sequence length="85" mass="9207">MSSLRNINHERPLLLLLLLLAAVVVEAGESLSVGSSSEKQDLAIGEELSHGDYGSWTPSPRVGRSSLTPIPHDHSTRPQRIVKKA</sequence>
<feature type="signal peptide" evidence="2">
    <location>
        <begin position="1"/>
        <end position="27"/>
    </location>
</feature>
<dbReference type="Proteomes" id="UP000029121">
    <property type="component" value="Unassembled WGS sequence"/>
</dbReference>
<gene>
    <name evidence="3" type="ORF">CARUB_v10003137mg</name>
</gene>
<dbReference type="KEGG" id="crb:17882035"/>
<keyword evidence="4" id="KW-1185">Reference proteome</keyword>
<evidence type="ECO:0000313" key="4">
    <source>
        <dbReference type="Proteomes" id="UP000029121"/>
    </source>
</evidence>
<proteinExistence type="predicted"/>
<dbReference type="STRING" id="81985.R0H7W1"/>
<protein>
    <submittedName>
        <fullName evidence="3">Uncharacterized protein</fullName>
    </submittedName>
</protein>
<organism evidence="3 4">
    <name type="scientific">Capsella rubella</name>
    <dbReference type="NCBI Taxonomy" id="81985"/>
    <lineage>
        <taxon>Eukaryota</taxon>
        <taxon>Viridiplantae</taxon>
        <taxon>Streptophyta</taxon>
        <taxon>Embryophyta</taxon>
        <taxon>Tracheophyta</taxon>
        <taxon>Spermatophyta</taxon>
        <taxon>Magnoliopsida</taxon>
        <taxon>eudicotyledons</taxon>
        <taxon>Gunneridae</taxon>
        <taxon>Pentapetalae</taxon>
        <taxon>rosids</taxon>
        <taxon>malvids</taxon>
        <taxon>Brassicales</taxon>
        <taxon>Brassicaceae</taxon>
        <taxon>Camelineae</taxon>
        <taxon>Capsella</taxon>
    </lineage>
</organism>
<name>R0H7W1_9BRAS</name>
<feature type="chain" id="PRO_5004341664" evidence="2">
    <location>
        <begin position="28"/>
        <end position="85"/>
    </location>
</feature>
<feature type="region of interest" description="Disordered" evidence="1">
    <location>
        <begin position="49"/>
        <end position="85"/>
    </location>
</feature>
<reference evidence="4" key="1">
    <citation type="journal article" date="2013" name="Nat. Genet.">
        <title>The Capsella rubella genome and the genomic consequences of rapid mating system evolution.</title>
        <authorList>
            <person name="Slotte T."/>
            <person name="Hazzouri K.M."/>
            <person name="Agren J.A."/>
            <person name="Koenig D."/>
            <person name="Maumus F."/>
            <person name="Guo Y.L."/>
            <person name="Steige K."/>
            <person name="Platts A.E."/>
            <person name="Escobar J.S."/>
            <person name="Newman L.K."/>
            <person name="Wang W."/>
            <person name="Mandakova T."/>
            <person name="Vello E."/>
            <person name="Smith L.M."/>
            <person name="Henz S.R."/>
            <person name="Steffen J."/>
            <person name="Takuno S."/>
            <person name="Brandvain Y."/>
            <person name="Coop G."/>
            <person name="Andolfatto P."/>
            <person name="Hu T.T."/>
            <person name="Blanchette M."/>
            <person name="Clark R.M."/>
            <person name="Quesneville H."/>
            <person name="Nordborg M."/>
            <person name="Gaut B.S."/>
            <person name="Lysak M.A."/>
            <person name="Jenkins J."/>
            <person name="Grimwood J."/>
            <person name="Chapman J."/>
            <person name="Prochnik S."/>
            <person name="Shu S."/>
            <person name="Rokhsar D."/>
            <person name="Schmutz J."/>
            <person name="Weigel D."/>
            <person name="Wright S.I."/>
        </authorList>
    </citation>
    <scope>NUCLEOTIDE SEQUENCE [LARGE SCALE GENOMIC DNA]</scope>
    <source>
        <strain evidence="4">cv. Monte Gargano</strain>
    </source>
</reference>